<evidence type="ECO:0000256" key="1">
    <source>
        <dbReference type="ARBA" id="ARBA00022603"/>
    </source>
</evidence>
<dbReference type="PROSITE" id="PS51683">
    <property type="entry name" value="SAM_OMT_II"/>
    <property type="match status" value="1"/>
</dbReference>
<protein>
    <recommendedName>
        <fullName evidence="5">O-methyltransferase C-terminal domain-containing protein</fullName>
    </recommendedName>
</protein>
<dbReference type="EMBL" id="LYCR01000021">
    <property type="protein sequence ID" value="OGM47652.1"/>
    <property type="molecule type" value="Genomic_DNA"/>
</dbReference>
<dbReference type="GO" id="GO:0032259">
    <property type="term" value="P:methylation"/>
    <property type="evidence" value="ECO:0007669"/>
    <property type="project" value="UniProtKB-KW"/>
</dbReference>
<dbReference type="SUPFAM" id="SSF46785">
    <property type="entry name" value="Winged helix' DNA-binding domain"/>
    <property type="match status" value="1"/>
</dbReference>
<dbReference type="GO" id="GO:0008171">
    <property type="term" value="F:O-methyltransferase activity"/>
    <property type="evidence" value="ECO:0007669"/>
    <property type="project" value="InterPro"/>
</dbReference>
<dbReference type="PANTHER" id="PTHR43712">
    <property type="entry name" value="PUTATIVE (AFU_ORTHOLOGUE AFUA_4G14580)-RELATED"/>
    <property type="match status" value="1"/>
</dbReference>
<keyword evidence="2" id="KW-0808">Transferase</keyword>
<dbReference type="PANTHER" id="PTHR43712:SF2">
    <property type="entry name" value="O-METHYLTRANSFERASE CICE"/>
    <property type="match status" value="1"/>
</dbReference>
<dbReference type="SUPFAM" id="SSF53335">
    <property type="entry name" value="S-adenosyl-L-methionine-dependent methyltransferases"/>
    <property type="match status" value="1"/>
</dbReference>
<feature type="active site" description="Proton acceptor" evidence="4">
    <location>
        <position position="304"/>
    </location>
</feature>
<dbReference type="OrthoDB" id="2410195at2759"/>
<comment type="caution">
    <text evidence="6">The sequence shown here is derived from an EMBL/GenBank/DDBJ whole genome shotgun (WGS) entry which is preliminary data.</text>
</comment>
<keyword evidence="1" id="KW-0489">Methyltransferase</keyword>
<keyword evidence="3" id="KW-0949">S-adenosyl-L-methionine</keyword>
<keyword evidence="7" id="KW-1185">Reference proteome</keyword>
<dbReference type="RefSeq" id="XP_022391369.1">
    <property type="nucleotide sequence ID" value="XM_022531465.1"/>
</dbReference>
<dbReference type="InterPro" id="IPR029063">
    <property type="entry name" value="SAM-dependent_MTases_sf"/>
</dbReference>
<dbReference type="AlphaFoldDB" id="A0A1F8A7E0"/>
<dbReference type="InterPro" id="IPR036388">
    <property type="entry name" value="WH-like_DNA-bd_sf"/>
</dbReference>
<feature type="domain" description="O-methyltransferase C-terminal" evidence="5">
    <location>
        <begin position="174"/>
        <end position="370"/>
    </location>
</feature>
<evidence type="ECO:0000313" key="6">
    <source>
        <dbReference type="EMBL" id="OGM47652.1"/>
    </source>
</evidence>
<dbReference type="PIRSF" id="PIRSF005739">
    <property type="entry name" value="O-mtase"/>
    <property type="match status" value="1"/>
</dbReference>
<evidence type="ECO:0000259" key="5">
    <source>
        <dbReference type="Pfam" id="PF00891"/>
    </source>
</evidence>
<dbReference type="GO" id="GO:0044550">
    <property type="term" value="P:secondary metabolite biosynthetic process"/>
    <property type="evidence" value="ECO:0007669"/>
    <property type="project" value="UniProtKB-ARBA"/>
</dbReference>
<evidence type="ECO:0000313" key="7">
    <source>
        <dbReference type="Proteomes" id="UP000179179"/>
    </source>
</evidence>
<dbReference type="InterPro" id="IPR016461">
    <property type="entry name" value="COMT-like"/>
</dbReference>
<dbReference type="Proteomes" id="UP000179179">
    <property type="component" value="Unassembled WGS sequence"/>
</dbReference>
<accession>A0A1F8A7E0</accession>
<name>A0A1F8A7E0_9EURO</name>
<evidence type="ECO:0000256" key="4">
    <source>
        <dbReference type="PIRSR" id="PIRSR005739-1"/>
    </source>
</evidence>
<dbReference type="Gene3D" id="1.10.10.10">
    <property type="entry name" value="Winged helix-like DNA-binding domain superfamily/Winged helix DNA-binding domain"/>
    <property type="match status" value="1"/>
</dbReference>
<sequence>MEDKGRLAAELQQVIEKYNKDDPASWMQLEDALEKVRRELVPPHIFTMKQRLQTVNNVCIVVAHEMGLLQTLAANEGKSLTAEDLSKASGYNAGLIARVMRMLTAIGFANETGYQTYTANGCTLAQNTAGAIGGMIISLSVPKSRNDIVFPVASQIRQYLRQNKPVDISKTPPAYDFAMGEAIWQTLAKDTEWKTGFDDNMTVRNKTLSVPWHVKYPVGEKLAGQTVSTKPIIVDVGGNQGVDLQRFADTFPELDCELILQDLPETIARIPGELDSRIKPTVHDFFTEQTSKGADIYYLKSILHDWDDLASRKILSNIAKVMLPQSRLLINEMILADLNESMIRSNMDMLMLFFTNGMERTQKQWNELLAAVEPPLKLVQVWSAPGDQQCVMETRLAE</sequence>
<reference evidence="6 7" key="1">
    <citation type="journal article" date="2016" name="Genome Biol. Evol.">
        <title>Draft genome sequence of an aflatoxigenic Aspergillus species, A. bombycis.</title>
        <authorList>
            <person name="Moore G.G."/>
            <person name="Mack B.M."/>
            <person name="Beltz S.B."/>
            <person name="Gilbert M.K."/>
        </authorList>
    </citation>
    <scope>NUCLEOTIDE SEQUENCE [LARGE SCALE GENOMIC DNA]</scope>
    <source>
        <strain evidence="7">NRRL 26010</strain>
    </source>
</reference>
<dbReference type="Pfam" id="PF00891">
    <property type="entry name" value="Methyltransf_2"/>
    <property type="match status" value="1"/>
</dbReference>
<dbReference type="GeneID" id="34447725"/>
<evidence type="ECO:0000256" key="3">
    <source>
        <dbReference type="ARBA" id="ARBA00022691"/>
    </source>
</evidence>
<evidence type="ECO:0000256" key="2">
    <source>
        <dbReference type="ARBA" id="ARBA00022679"/>
    </source>
</evidence>
<dbReference type="Gene3D" id="3.40.50.150">
    <property type="entry name" value="Vaccinia Virus protein VP39"/>
    <property type="match status" value="1"/>
</dbReference>
<gene>
    <name evidence="6" type="ORF">ABOM_004335</name>
</gene>
<organism evidence="6 7">
    <name type="scientific">Aspergillus bombycis</name>
    <dbReference type="NCBI Taxonomy" id="109264"/>
    <lineage>
        <taxon>Eukaryota</taxon>
        <taxon>Fungi</taxon>
        <taxon>Dikarya</taxon>
        <taxon>Ascomycota</taxon>
        <taxon>Pezizomycotina</taxon>
        <taxon>Eurotiomycetes</taxon>
        <taxon>Eurotiomycetidae</taxon>
        <taxon>Eurotiales</taxon>
        <taxon>Aspergillaceae</taxon>
        <taxon>Aspergillus</taxon>
    </lineage>
</organism>
<proteinExistence type="predicted"/>
<dbReference type="InterPro" id="IPR036390">
    <property type="entry name" value="WH_DNA-bd_sf"/>
</dbReference>
<dbReference type="InterPro" id="IPR001077">
    <property type="entry name" value="COMT_C"/>
</dbReference>